<feature type="region of interest" description="Disordered" evidence="1">
    <location>
        <begin position="78"/>
        <end position="97"/>
    </location>
</feature>
<name>A0AAU1ZY33_9ACTN</name>
<dbReference type="CDD" id="cd00093">
    <property type="entry name" value="HTH_XRE"/>
    <property type="match status" value="1"/>
</dbReference>
<evidence type="ECO:0000259" key="2">
    <source>
        <dbReference type="SMART" id="SM00530"/>
    </source>
</evidence>
<dbReference type="GO" id="GO:0003677">
    <property type="term" value="F:DNA binding"/>
    <property type="evidence" value="ECO:0007669"/>
    <property type="project" value="InterPro"/>
</dbReference>
<dbReference type="SMART" id="SM00530">
    <property type="entry name" value="HTH_XRE"/>
    <property type="match status" value="2"/>
</dbReference>
<accession>A0AAU1ZY33</accession>
<proteinExistence type="predicted"/>
<reference evidence="3" key="1">
    <citation type="submission" date="2022-10" db="EMBL/GenBank/DDBJ databases">
        <title>The complete genomes of actinobacterial strains from the NBC collection.</title>
        <authorList>
            <person name="Joergensen T.S."/>
            <person name="Alvarez Arevalo M."/>
            <person name="Sterndorff E.B."/>
            <person name="Faurdal D."/>
            <person name="Vuksanovic O."/>
            <person name="Mourched A.-S."/>
            <person name="Charusanti P."/>
            <person name="Shaw S."/>
            <person name="Blin K."/>
            <person name="Weber T."/>
        </authorList>
    </citation>
    <scope>NUCLEOTIDE SEQUENCE</scope>
    <source>
        <strain evidence="3">NBC_00093</strain>
    </source>
</reference>
<dbReference type="EMBL" id="CP108222">
    <property type="protein sequence ID" value="WTT16426.1"/>
    <property type="molecule type" value="Genomic_DNA"/>
</dbReference>
<evidence type="ECO:0000313" key="3">
    <source>
        <dbReference type="EMBL" id="WTT16426.1"/>
    </source>
</evidence>
<protein>
    <submittedName>
        <fullName evidence="3">Helix-turn-helix domain-containing protein</fullName>
    </submittedName>
</protein>
<sequence>MGRRKADLTESARYFELARWLRSLRERSGLTYREMADRVGRPGCSAVTLSRADSGSVLPKLAVVEAYAAVCGAPEHEARSRWEKSATSAGPRDRGATAVLSAPRRGRGRRLELVYEPAHLLEAMHRLRHDAGHPSLRELQDRARGSGFGPLPRSTLADVLAGLRLPSEPLLISYALACGQPRHQIHAWRAAWGRARRGDGEQQGVGARLAG</sequence>
<dbReference type="Pfam" id="PF13560">
    <property type="entry name" value="HTH_31"/>
    <property type="match status" value="1"/>
</dbReference>
<feature type="domain" description="HTH cro/C1-type" evidence="2">
    <location>
        <begin position="20"/>
        <end position="78"/>
    </location>
</feature>
<feature type="domain" description="HTH cro/C1-type" evidence="2">
    <location>
        <begin position="123"/>
        <end position="185"/>
    </location>
</feature>
<dbReference type="InterPro" id="IPR010982">
    <property type="entry name" value="Lambda_DNA-bd_dom_sf"/>
</dbReference>
<evidence type="ECO:0000256" key="1">
    <source>
        <dbReference type="SAM" id="MobiDB-lite"/>
    </source>
</evidence>
<organism evidence="3">
    <name type="scientific">Streptomyces sp. NBC_00093</name>
    <dbReference type="NCBI Taxonomy" id="2975649"/>
    <lineage>
        <taxon>Bacteria</taxon>
        <taxon>Bacillati</taxon>
        <taxon>Actinomycetota</taxon>
        <taxon>Actinomycetes</taxon>
        <taxon>Kitasatosporales</taxon>
        <taxon>Streptomycetaceae</taxon>
        <taxon>Streptomyces</taxon>
    </lineage>
</organism>
<dbReference type="Gene3D" id="1.10.260.40">
    <property type="entry name" value="lambda repressor-like DNA-binding domains"/>
    <property type="match status" value="1"/>
</dbReference>
<dbReference type="InterPro" id="IPR001387">
    <property type="entry name" value="Cro/C1-type_HTH"/>
</dbReference>
<dbReference type="AlphaFoldDB" id="A0AAU1ZY33"/>
<gene>
    <name evidence="3" type="ORF">OHA22_13290</name>
</gene>
<dbReference type="SUPFAM" id="SSF47413">
    <property type="entry name" value="lambda repressor-like DNA-binding domains"/>
    <property type="match status" value="1"/>
</dbReference>